<evidence type="ECO:0000259" key="8">
    <source>
        <dbReference type="PROSITE" id="PS50845"/>
    </source>
</evidence>
<feature type="transmembrane region" description="Helical" evidence="6">
    <location>
        <begin position="147"/>
        <end position="165"/>
    </location>
</feature>
<evidence type="ECO:0000256" key="7">
    <source>
        <dbReference type="SAM" id="MobiDB-lite"/>
    </source>
</evidence>
<evidence type="ECO:0000313" key="9">
    <source>
        <dbReference type="EMBL" id="CAL1408763.1"/>
    </source>
</evidence>
<dbReference type="PANTHER" id="PTHR10994">
    <property type="entry name" value="RETICULON"/>
    <property type="match status" value="1"/>
</dbReference>
<dbReference type="PROSITE" id="PS50845">
    <property type="entry name" value="RETICULON"/>
    <property type="match status" value="1"/>
</dbReference>
<accession>A0AAV2GFZ3</accession>
<feature type="transmembrane region" description="Helical" evidence="6">
    <location>
        <begin position="54"/>
        <end position="73"/>
    </location>
</feature>
<dbReference type="EMBL" id="OZ034821">
    <property type="protein sequence ID" value="CAL1408763.1"/>
    <property type="molecule type" value="Genomic_DNA"/>
</dbReference>
<feature type="compositionally biased region" description="Basic and acidic residues" evidence="7">
    <location>
        <begin position="228"/>
        <end position="242"/>
    </location>
</feature>
<dbReference type="Proteomes" id="UP001497516">
    <property type="component" value="Chromosome 8"/>
</dbReference>
<dbReference type="AlphaFoldDB" id="A0AAV2GFZ3"/>
<proteinExistence type="predicted"/>
<sequence length="242" mass="27283">MSHNSESTAPLLPSTKGSAATVSDIVLWRRPISSALVVSVATATWVLFEVYEFNIVTVVSWVGLAVVASLYLYGHLYRIFRKEEPDLMDRQFLREERVVEAAKSAGSSIELVLQCLVRMSTNGDWRVLAHLVAVLWFVAYVGNLVDFLTLIYSGVVMVMTLPLVYKKNEGRILQSGVAAQMKALEVLTVVNETVIRRVKGKFVAVASPRDEDRHEKGREEEEEESRDEDNHNNEDQKEEKVE</sequence>
<feature type="compositionally biased region" description="Basic and acidic residues" evidence="7">
    <location>
        <begin position="208"/>
        <end position="219"/>
    </location>
</feature>
<comment type="subcellular location">
    <subcellularLocation>
        <location evidence="1 6">Endoplasmic reticulum membrane</location>
        <topology evidence="1 6">Multi-pass membrane protein</topology>
    </subcellularLocation>
</comment>
<evidence type="ECO:0000256" key="5">
    <source>
        <dbReference type="ARBA" id="ARBA00023136"/>
    </source>
</evidence>
<feature type="domain" description="Reticulon" evidence="8">
    <location>
        <begin position="22"/>
        <end position="211"/>
    </location>
</feature>
<keyword evidence="5 6" id="KW-0472">Membrane</keyword>
<keyword evidence="10" id="KW-1185">Reference proteome</keyword>
<keyword evidence="3 6" id="KW-0256">Endoplasmic reticulum</keyword>
<dbReference type="Pfam" id="PF02453">
    <property type="entry name" value="Reticulon"/>
    <property type="match status" value="1"/>
</dbReference>
<organism evidence="9 10">
    <name type="scientific">Linum trigynum</name>
    <dbReference type="NCBI Taxonomy" id="586398"/>
    <lineage>
        <taxon>Eukaryota</taxon>
        <taxon>Viridiplantae</taxon>
        <taxon>Streptophyta</taxon>
        <taxon>Embryophyta</taxon>
        <taxon>Tracheophyta</taxon>
        <taxon>Spermatophyta</taxon>
        <taxon>Magnoliopsida</taxon>
        <taxon>eudicotyledons</taxon>
        <taxon>Gunneridae</taxon>
        <taxon>Pentapetalae</taxon>
        <taxon>rosids</taxon>
        <taxon>fabids</taxon>
        <taxon>Malpighiales</taxon>
        <taxon>Linaceae</taxon>
        <taxon>Linum</taxon>
    </lineage>
</organism>
<feature type="transmembrane region" description="Helical" evidence="6">
    <location>
        <begin position="125"/>
        <end position="141"/>
    </location>
</feature>
<gene>
    <name evidence="9" type="ORF">LTRI10_LOCUS48332</name>
</gene>
<feature type="region of interest" description="Disordered" evidence="7">
    <location>
        <begin position="207"/>
        <end position="242"/>
    </location>
</feature>
<reference evidence="9 10" key="1">
    <citation type="submission" date="2024-04" db="EMBL/GenBank/DDBJ databases">
        <authorList>
            <person name="Fracassetti M."/>
        </authorList>
    </citation>
    <scope>NUCLEOTIDE SEQUENCE [LARGE SCALE GENOMIC DNA]</scope>
</reference>
<dbReference type="InterPro" id="IPR045064">
    <property type="entry name" value="Reticulon-like"/>
</dbReference>
<evidence type="ECO:0000256" key="2">
    <source>
        <dbReference type="ARBA" id="ARBA00022692"/>
    </source>
</evidence>
<protein>
    <recommendedName>
        <fullName evidence="6">Reticulon-like protein</fullName>
    </recommendedName>
</protein>
<evidence type="ECO:0000313" key="10">
    <source>
        <dbReference type="Proteomes" id="UP001497516"/>
    </source>
</evidence>
<dbReference type="InterPro" id="IPR003388">
    <property type="entry name" value="Reticulon"/>
</dbReference>
<evidence type="ECO:0000256" key="6">
    <source>
        <dbReference type="RuleBase" id="RU363132"/>
    </source>
</evidence>
<keyword evidence="4 6" id="KW-1133">Transmembrane helix</keyword>
<keyword evidence="2 6" id="KW-0812">Transmembrane</keyword>
<dbReference type="PANTHER" id="PTHR10994:SF145">
    <property type="entry name" value="RETICULON-LIKE PROTEIN B13"/>
    <property type="match status" value="1"/>
</dbReference>
<dbReference type="GO" id="GO:0005789">
    <property type="term" value="C:endoplasmic reticulum membrane"/>
    <property type="evidence" value="ECO:0007669"/>
    <property type="project" value="UniProtKB-SubCell"/>
</dbReference>
<feature type="transmembrane region" description="Helical" evidence="6">
    <location>
        <begin position="32"/>
        <end position="48"/>
    </location>
</feature>
<evidence type="ECO:0000256" key="4">
    <source>
        <dbReference type="ARBA" id="ARBA00022989"/>
    </source>
</evidence>
<evidence type="ECO:0000256" key="3">
    <source>
        <dbReference type="ARBA" id="ARBA00022824"/>
    </source>
</evidence>
<dbReference type="GO" id="GO:0009617">
    <property type="term" value="P:response to bacterium"/>
    <property type="evidence" value="ECO:0007669"/>
    <property type="project" value="InterPro"/>
</dbReference>
<evidence type="ECO:0000256" key="1">
    <source>
        <dbReference type="ARBA" id="ARBA00004477"/>
    </source>
</evidence>
<name>A0AAV2GFZ3_9ROSI</name>